<evidence type="ECO:0008006" key="5">
    <source>
        <dbReference type="Google" id="ProtNLM"/>
    </source>
</evidence>
<dbReference type="PaxDb" id="2903-EOD24827"/>
<evidence type="ECO:0000256" key="1">
    <source>
        <dbReference type="SAM" id="MobiDB-lite"/>
    </source>
</evidence>
<evidence type="ECO:0000256" key="2">
    <source>
        <dbReference type="SAM" id="SignalP"/>
    </source>
</evidence>
<feature type="region of interest" description="Disordered" evidence="1">
    <location>
        <begin position="645"/>
        <end position="667"/>
    </location>
</feature>
<dbReference type="AlphaFoldDB" id="A0A0D3JMU2"/>
<organism evidence="3 4">
    <name type="scientific">Emiliania huxleyi (strain CCMP1516)</name>
    <dbReference type="NCBI Taxonomy" id="280463"/>
    <lineage>
        <taxon>Eukaryota</taxon>
        <taxon>Haptista</taxon>
        <taxon>Haptophyta</taxon>
        <taxon>Prymnesiophyceae</taxon>
        <taxon>Isochrysidales</taxon>
        <taxon>Noelaerhabdaceae</taxon>
        <taxon>Emiliania</taxon>
    </lineage>
</organism>
<feature type="signal peptide" evidence="2">
    <location>
        <begin position="1"/>
        <end position="23"/>
    </location>
</feature>
<dbReference type="eggNOG" id="ENOG502S54E">
    <property type="taxonomic scope" value="Eukaryota"/>
</dbReference>
<protein>
    <recommendedName>
        <fullName evidence="5">1-alkyl-2-acetylglycerophosphocholine esterase</fullName>
    </recommendedName>
</protein>
<dbReference type="Gene3D" id="3.40.50.1820">
    <property type="entry name" value="alpha/beta hydrolase"/>
    <property type="match status" value="1"/>
</dbReference>
<reference evidence="4" key="1">
    <citation type="journal article" date="2013" name="Nature">
        <title>Pan genome of the phytoplankton Emiliania underpins its global distribution.</title>
        <authorList>
            <person name="Read B.A."/>
            <person name="Kegel J."/>
            <person name="Klute M.J."/>
            <person name="Kuo A."/>
            <person name="Lefebvre S.C."/>
            <person name="Maumus F."/>
            <person name="Mayer C."/>
            <person name="Miller J."/>
            <person name="Monier A."/>
            <person name="Salamov A."/>
            <person name="Young J."/>
            <person name="Aguilar M."/>
            <person name="Claverie J.M."/>
            <person name="Frickenhaus S."/>
            <person name="Gonzalez K."/>
            <person name="Herman E.K."/>
            <person name="Lin Y.C."/>
            <person name="Napier J."/>
            <person name="Ogata H."/>
            <person name="Sarno A.F."/>
            <person name="Shmutz J."/>
            <person name="Schroeder D."/>
            <person name="de Vargas C."/>
            <person name="Verret F."/>
            <person name="von Dassow P."/>
            <person name="Valentin K."/>
            <person name="Van de Peer Y."/>
            <person name="Wheeler G."/>
            <person name="Dacks J.B."/>
            <person name="Delwiche C.F."/>
            <person name="Dyhrman S.T."/>
            <person name="Glockner G."/>
            <person name="John U."/>
            <person name="Richards T."/>
            <person name="Worden A.Z."/>
            <person name="Zhang X."/>
            <person name="Grigoriev I.V."/>
            <person name="Allen A.E."/>
            <person name="Bidle K."/>
            <person name="Borodovsky M."/>
            <person name="Bowler C."/>
            <person name="Brownlee C."/>
            <person name="Cock J.M."/>
            <person name="Elias M."/>
            <person name="Gladyshev V.N."/>
            <person name="Groth M."/>
            <person name="Guda C."/>
            <person name="Hadaegh A."/>
            <person name="Iglesias-Rodriguez M.D."/>
            <person name="Jenkins J."/>
            <person name="Jones B.M."/>
            <person name="Lawson T."/>
            <person name="Leese F."/>
            <person name="Lindquist E."/>
            <person name="Lobanov A."/>
            <person name="Lomsadze A."/>
            <person name="Malik S.B."/>
            <person name="Marsh M.E."/>
            <person name="Mackinder L."/>
            <person name="Mock T."/>
            <person name="Mueller-Roeber B."/>
            <person name="Pagarete A."/>
            <person name="Parker M."/>
            <person name="Probert I."/>
            <person name="Quesneville H."/>
            <person name="Raines C."/>
            <person name="Rensing S.A."/>
            <person name="Riano-Pachon D.M."/>
            <person name="Richier S."/>
            <person name="Rokitta S."/>
            <person name="Shiraiwa Y."/>
            <person name="Soanes D.M."/>
            <person name="van der Giezen M."/>
            <person name="Wahlund T.M."/>
            <person name="Williams B."/>
            <person name="Wilson W."/>
            <person name="Wolfe G."/>
            <person name="Wurch L.L."/>
        </authorList>
    </citation>
    <scope>NUCLEOTIDE SEQUENCE</scope>
</reference>
<dbReference type="KEGG" id="ehx:EMIHUDRAFT_238225"/>
<keyword evidence="4" id="KW-1185">Reference proteome</keyword>
<dbReference type="EnsemblProtists" id="EOD24827">
    <property type="protein sequence ID" value="EOD24827"/>
    <property type="gene ID" value="EMIHUDRAFT_238225"/>
</dbReference>
<dbReference type="Proteomes" id="UP000013827">
    <property type="component" value="Unassembled WGS sequence"/>
</dbReference>
<dbReference type="SUPFAM" id="SSF53474">
    <property type="entry name" value="alpha/beta-Hydrolases"/>
    <property type="match status" value="1"/>
</dbReference>
<feature type="chain" id="PRO_5044229109" description="1-alkyl-2-acetylglycerophosphocholine esterase" evidence="2">
    <location>
        <begin position="24"/>
        <end position="667"/>
    </location>
</feature>
<sequence>MSGASRRASLLLASLPLSAGLWAQRPVRPRGEPRGRTPRAEHAAEAEDVVRCVRGSVDVEGVSIPVAVWCQDSRRPTGGGGAWVPTEEYGYTVDIGRIASKLRVGWLSWLPSRTYSLAPAGVPPWRGAACASQARAGDALLFAHGFLGSPFDMAHACEALASDGFVVAAPELPESLAASYEAREGVTREAIVAATQAALGDEPRRWGIWGHSAGSGTALSQPGEFALGRACLACPLGRALEARVNDPLFLCASEGDGCNRFSETSPADSLTLAAVNKAPPFSTFESADLAYAGPSLPRRGVLLFREGDALLPNHISFLWTRTNEALFDLLSAFLPLAKALNLFLLDFDTEKEARLAAPTAAKVVPALRRFFGRNAVGGVVAVVSLGFYTLMSSRRTQRSAPTPPPPQFSSYGVSAAMYNLDVASQQTATLPSLPLRIPAALAPDPDGVARSSLIARLPANSAAPPPVSDPAQSSPAVIAAQERHASCTPAHNSLGLPLEERLPPPPLLGAERLVAVRLRVDGAALSPPHPEAVFEDELLWNAAGPARAAEELSLPPPFAAAIATELTAQAARAAAKAAAADASPVEVSWQAHRRGLELSDRLLETQGLLRPAAGLSEPLVPLHAPSVRPEREALLWSVALQPAGTKRGVSEADLSAADRRDRYRKRQ</sequence>
<keyword evidence="2" id="KW-0732">Signal</keyword>
<accession>A0A0D3JMU2</accession>
<reference evidence="3" key="2">
    <citation type="submission" date="2024-10" db="UniProtKB">
        <authorList>
            <consortium name="EnsemblProtists"/>
        </authorList>
    </citation>
    <scope>IDENTIFICATION</scope>
</reference>
<dbReference type="GeneID" id="17270371"/>
<dbReference type="HOGENOM" id="CLU_431153_0_0_1"/>
<dbReference type="InterPro" id="IPR029058">
    <property type="entry name" value="AB_hydrolase_fold"/>
</dbReference>
<dbReference type="RefSeq" id="XP_005777256.1">
    <property type="nucleotide sequence ID" value="XM_005777199.1"/>
</dbReference>
<evidence type="ECO:0000313" key="4">
    <source>
        <dbReference type="Proteomes" id="UP000013827"/>
    </source>
</evidence>
<evidence type="ECO:0000313" key="3">
    <source>
        <dbReference type="EnsemblProtists" id="EOD24827"/>
    </source>
</evidence>
<name>A0A0D3JMU2_EMIH1</name>
<proteinExistence type="predicted"/>